<evidence type="ECO:0000313" key="1">
    <source>
        <dbReference type="EMBL" id="KAK4424950.1"/>
    </source>
</evidence>
<proteinExistence type="predicted"/>
<dbReference type="InterPro" id="IPR052929">
    <property type="entry name" value="RNase_H-like_EbsB-rel"/>
</dbReference>
<name>A0AAE1Y7E3_9LAMI</name>
<dbReference type="EMBL" id="JACGWO010000006">
    <property type="protein sequence ID" value="KAK4424950.1"/>
    <property type="molecule type" value="Genomic_DNA"/>
</dbReference>
<protein>
    <recommendedName>
        <fullName evidence="3">RNase H type-1 domain-containing protein</fullName>
    </recommendedName>
</protein>
<gene>
    <name evidence="1" type="ORF">Salat_1688600</name>
</gene>
<dbReference type="PANTHER" id="PTHR47074:SF48">
    <property type="entry name" value="POLYNUCLEOTIDYL TRANSFERASE, RIBONUCLEASE H-LIKE SUPERFAMILY PROTEIN"/>
    <property type="match status" value="1"/>
</dbReference>
<sequence>MFDALLGPMEEHVPCSRCSKGRRGAHARSAPPCEGWVKINFDGTTFTSCVEGGRGVVARSSSRACLGWAFCWLQESVSAEQIDAIAAREVVCLAACSRCRAVIMEGDYASLLLKMQSIDVDLSIIGPTVGHIKMSGSSFSHFFSFVCYTGNRVSHVIARSTRAFTVGSFVAPNSIVEVCISI</sequence>
<dbReference type="PANTHER" id="PTHR47074">
    <property type="entry name" value="BNAC02G40300D PROTEIN"/>
    <property type="match status" value="1"/>
</dbReference>
<dbReference type="Proteomes" id="UP001293254">
    <property type="component" value="Unassembled WGS sequence"/>
</dbReference>
<accession>A0AAE1Y7E3</accession>
<organism evidence="1 2">
    <name type="scientific">Sesamum alatum</name>
    <dbReference type="NCBI Taxonomy" id="300844"/>
    <lineage>
        <taxon>Eukaryota</taxon>
        <taxon>Viridiplantae</taxon>
        <taxon>Streptophyta</taxon>
        <taxon>Embryophyta</taxon>
        <taxon>Tracheophyta</taxon>
        <taxon>Spermatophyta</taxon>
        <taxon>Magnoliopsida</taxon>
        <taxon>eudicotyledons</taxon>
        <taxon>Gunneridae</taxon>
        <taxon>Pentapetalae</taxon>
        <taxon>asterids</taxon>
        <taxon>lamiids</taxon>
        <taxon>Lamiales</taxon>
        <taxon>Pedaliaceae</taxon>
        <taxon>Sesamum</taxon>
    </lineage>
</organism>
<dbReference type="AlphaFoldDB" id="A0AAE1Y7E3"/>
<reference evidence="1" key="2">
    <citation type="journal article" date="2024" name="Plant">
        <title>Genomic evolution and insights into agronomic trait innovations of Sesamum species.</title>
        <authorList>
            <person name="Miao H."/>
            <person name="Wang L."/>
            <person name="Qu L."/>
            <person name="Liu H."/>
            <person name="Sun Y."/>
            <person name="Le M."/>
            <person name="Wang Q."/>
            <person name="Wei S."/>
            <person name="Zheng Y."/>
            <person name="Lin W."/>
            <person name="Duan Y."/>
            <person name="Cao H."/>
            <person name="Xiong S."/>
            <person name="Wang X."/>
            <person name="Wei L."/>
            <person name="Li C."/>
            <person name="Ma Q."/>
            <person name="Ju M."/>
            <person name="Zhao R."/>
            <person name="Li G."/>
            <person name="Mu C."/>
            <person name="Tian Q."/>
            <person name="Mei H."/>
            <person name="Zhang T."/>
            <person name="Gao T."/>
            <person name="Zhang H."/>
        </authorList>
    </citation>
    <scope>NUCLEOTIDE SEQUENCE</scope>
    <source>
        <strain evidence="1">3651</strain>
    </source>
</reference>
<evidence type="ECO:0008006" key="3">
    <source>
        <dbReference type="Google" id="ProtNLM"/>
    </source>
</evidence>
<keyword evidence="2" id="KW-1185">Reference proteome</keyword>
<reference evidence="1" key="1">
    <citation type="submission" date="2020-06" db="EMBL/GenBank/DDBJ databases">
        <authorList>
            <person name="Li T."/>
            <person name="Hu X."/>
            <person name="Zhang T."/>
            <person name="Song X."/>
            <person name="Zhang H."/>
            <person name="Dai N."/>
            <person name="Sheng W."/>
            <person name="Hou X."/>
            <person name="Wei L."/>
        </authorList>
    </citation>
    <scope>NUCLEOTIDE SEQUENCE</scope>
    <source>
        <strain evidence="1">3651</strain>
        <tissue evidence="1">Leaf</tissue>
    </source>
</reference>
<comment type="caution">
    <text evidence="1">The sequence shown here is derived from an EMBL/GenBank/DDBJ whole genome shotgun (WGS) entry which is preliminary data.</text>
</comment>
<evidence type="ECO:0000313" key="2">
    <source>
        <dbReference type="Proteomes" id="UP001293254"/>
    </source>
</evidence>